<keyword evidence="2" id="KW-1185">Reference proteome</keyword>
<evidence type="ECO:0000313" key="2">
    <source>
        <dbReference type="Proteomes" id="UP000016649"/>
    </source>
</evidence>
<evidence type="ECO:0000313" key="1">
    <source>
        <dbReference type="EMBL" id="ERJ93731.1"/>
    </source>
</evidence>
<reference evidence="1 2" key="1">
    <citation type="submission" date="2013-08" db="EMBL/GenBank/DDBJ databases">
        <authorList>
            <person name="Weinstock G."/>
            <person name="Sodergren E."/>
            <person name="Wylie T."/>
            <person name="Fulton L."/>
            <person name="Fulton R."/>
            <person name="Fronick C."/>
            <person name="O'Laughlin M."/>
            <person name="Godfrey J."/>
            <person name="Miner T."/>
            <person name="Herter B."/>
            <person name="Appelbaum E."/>
            <person name="Cordes M."/>
            <person name="Lek S."/>
            <person name="Wollam A."/>
            <person name="Pepin K.H."/>
            <person name="Palsikar V.B."/>
            <person name="Mitreva M."/>
            <person name="Wilson R.K."/>
        </authorList>
    </citation>
    <scope>NUCLEOTIDE SEQUENCE [LARGE SCALE GENOMIC DNA]</scope>
    <source>
        <strain evidence="1 2">ATCC 700332</strain>
    </source>
</reference>
<proteinExistence type="predicted"/>
<name>A0ABN0P067_TRELE</name>
<gene>
    <name evidence="1" type="ORF">HMPREF9193_00693</name>
</gene>
<protein>
    <submittedName>
        <fullName evidence="1">Uncharacterized protein</fullName>
    </submittedName>
</protein>
<comment type="caution">
    <text evidence="1">The sequence shown here is derived from an EMBL/GenBank/DDBJ whole genome shotgun (WGS) entry which is preliminary data.</text>
</comment>
<sequence>MNPKYKNYIADILFSLTKKLPISLQSLISYILFKPSFEKRGGGGGK</sequence>
<dbReference type="Proteomes" id="UP000016649">
    <property type="component" value="Unassembled WGS sequence"/>
</dbReference>
<dbReference type="EMBL" id="AWVH01000022">
    <property type="protein sequence ID" value="ERJ93731.1"/>
    <property type="molecule type" value="Genomic_DNA"/>
</dbReference>
<feature type="non-terminal residue" evidence="1">
    <location>
        <position position="46"/>
    </location>
</feature>
<organism evidence="1 2">
    <name type="scientific">Treponema lecithinolyticum ATCC 700332</name>
    <dbReference type="NCBI Taxonomy" id="1321815"/>
    <lineage>
        <taxon>Bacteria</taxon>
        <taxon>Pseudomonadati</taxon>
        <taxon>Spirochaetota</taxon>
        <taxon>Spirochaetia</taxon>
        <taxon>Spirochaetales</taxon>
        <taxon>Treponemataceae</taxon>
        <taxon>Treponema</taxon>
    </lineage>
</organism>
<accession>A0ABN0P067</accession>